<dbReference type="AlphaFoldDB" id="A0A7C2ND33"/>
<sequence length="354" mass="40186">MALPAAATLELRPRARLDIIDVNRLLAEQGSSVPSYPRALYCSYHTTAGYLEQSLCARMAYQPEAVARFVRSFQRLFPPEAPYLHDRMELREELSEEEREKEPANADSHLAFIGSGLKNCVTYLNPSRNPVFFIDLDGVHRSGARLRKTTVVGYNREDVVVRERVSIPVSHHAVDSINLKDPKVGFFRYVEDLIARHRIETGRLDVALAPEERHAGLTVNEYETLLMKHDLREVLKDPFRFMVEKGKHILADPRAVPEKTRSYAAYDLIHMFNELMEALRISQSALERLIVRATGGAASRFLRLRKQVSFLVAPGVAEPPATIVQGRYQSPILVQWHQGDVTSRTLVVTLTRFS</sequence>
<dbReference type="EMBL" id="DSMR01000051">
    <property type="protein sequence ID" value="HET46688.1"/>
    <property type="molecule type" value="Genomic_DNA"/>
</dbReference>
<name>A0A7C2ND33_9BACT</name>
<organism evidence="1">
    <name type="scientific">Thermoanaerobaculum aquaticum</name>
    <dbReference type="NCBI Taxonomy" id="1312852"/>
    <lineage>
        <taxon>Bacteria</taxon>
        <taxon>Pseudomonadati</taxon>
        <taxon>Acidobacteriota</taxon>
        <taxon>Thermoanaerobaculia</taxon>
        <taxon>Thermoanaerobaculales</taxon>
        <taxon>Thermoanaerobaculaceae</taxon>
        <taxon>Thermoanaerobaculum</taxon>
    </lineage>
</organism>
<evidence type="ECO:0000313" key="1">
    <source>
        <dbReference type="EMBL" id="HET46688.1"/>
    </source>
</evidence>
<protein>
    <submittedName>
        <fullName evidence="1">Uncharacterized protein</fullName>
    </submittedName>
</protein>
<proteinExistence type="predicted"/>
<accession>A0A7C2ND33</accession>
<gene>
    <name evidence="1" type="ORF">ENQ31_00770</name>
</gene>
<reference evidence="1" key="1">
    <citation type="journal article" date="2020" name="mSystems">
        <title>Genome- and Community-Level Interaction Insights into Carbon Utilization and Element Cycling Functions of Hydrothermarchaeota in Hydrothermal Sediment.</title>
        <authorList>
            <person name="Zhou Z."/>
            <person name="Liu Y."/>
            <person name="Xu W."/>
            <person name="Pan J."/>
            <person name="Luo Z.H."/>
            <person name="Li M."/>
        </authorList>
    </citation>
    <scope>NUCLEOTIDE SEQUENCE [LARGE SCALE GENOMIC DNA]</scope>
    <source>
        <strain evidence="1">SpSt-299</strain>
    </source>
</reference>
<comment type="caution">
    <text evidence="1">The sequence shown here is derived from an EMBL/GenBank/DDBJ whole genome shotgun (WGS) entry which is preliminary data.</text>
</comment>